<evidence type="ECO:0000256" key="3">
    <source>
        <dbReference type="PROSITE-ProRule" id="PRU00339"/>
    </source>
</evidence>
<dbReference type="InterPro" id="IPR011990">
    <property type="entry name" value="TPR-like_helical_dom_sf"/>
</dbReference>
<gene>
    <name evidence="5" type="ORF">CLV59_11286</name>
</gene>
<evidence type="ECO:0000256" key="2">
    <source>
        <dbReference type="ARBA" id="ARBA00022803"/>
    </source>
</evidence>
<feature type="signal peptide" evidence="4">
    <location>
        <begin position="1"/>
        <end position="18"/>
    </location>
</feature>
<feature type="chain" id="PRO_5016466840" evidence="4">
    <location>
        <begin position="19"/>
        <end position="272"/>
    </location>
</feature>
<comment type="caution">
    <text evidence="5">The sequence shown here is derived from an EMBL/GenBank/DDBJ whole genome shotgun (WGS) entry which is preliminary data.</text>
</comment>
<dbReference type="InterPro" id="IPR050498">
    <property type="entry name" value="Ycf3"/>
</dbReference>
<dbReference type="OrthoDB" id="1523318at2"/>
<dbReference type="RefSeq" id="WP_111595376.1">
    <property type="nucleotide sequence ID" value="NZ_QLMA01000012.1"/>
</dbReference>
<proteinExistence type="predicted"/>
<feature type="repeat" description="TPR" evidence="3">
    <location>
        <begin position="228"/>
        <end position="261"/>
    </location>
</feature>
<protein>
    <submittedName>
        <fullName evidence="5">Tetratricopeptide repeat protein</fullName>
    </submittedName>
</protein>
<sequence length="272" mass="30152">MKTIFFITLSFLCISAYAQQDPLKVLAIQLKKEGAAAKPRVQQKIISGKATGVDFIKAVLLLDGSNSEVAVNLLTEAIPKLPPKDPLYREALRLRADAYMKLVNIDSAIADLERFRKLAPNDISGLINLSYLYGSNENYQMANSLLEVALKTDSTNPNLYSNLAYYQAEAAQYDSAVYYGTQGMRFAKDPQLVGSILNSIGYAEGMSVSKEKGMAVIRKSLEVYPDNSFAWFNIGRIYLSMNNKDEACEAFRRAKSLGGVNLTAEYLETFCQ</sequence>
<evidence type="ECO:0000256" key="4">
    <source>
        <dbReference type="SAM" id="SignalP"/>
    </source>
</evidence>
<evidence type="ECO:0000313" key="6">
    <source>
        <dbReference type="Proteomes" id="UP000249819"/>
    </source>
</evidence>
<dbReference type="Pfam" id="PF13432">
    <property type="entry name" value="TPR_16"/>
    <property type="match status" value="1"/>
</dbReference>
<keyword evidence="4" id="KW-0732">Signal</keyword>
<evidence type="ECO:0000313" key="5">
    <source>
        <dbReference type="EMBL" id="RAJ73745.1"/>
    </source>
</evidence>
<name>A0A327VKL8_9BACT</name>
<dbReference type="PANTHER" id="PTHR44858:SF1">
    <property type="entry name" value="UDP-N-ACETYLGLUCOSAMINE--PEPTIDE N-ACETYLGLUCOSAMINYLTRANSFERASE SPINDLY-RELATED"/>
    <property type="match status" value="1"/>
</dbReference>
<organism evidence="5 6">
    <name type="scientific">Chitinophaga dinghuensis</name>
    <dbReference type="NCBI Taxonomy" id="1539050"/>
    <lineage>
        <taxon>Bacteria</taxon>
        <taxon>Pseudomonadati</taxon>
        <taxon>Bacteroidota</taxon>
        <taxon>Chitinophagia</taxon>
        <taxon>Chitinophagales</taxon>
        <taxon>Chitinophagaceae</taxon>
        <taxon>Chitinophaga</taxon>
    </lineage>
</organism>
<reference evidence="5 6" key="1">
    <citation type="submission" date="2018-06" db="EMBL/GenBank/DDBJ databases">
        <title>Genomic Encyclopedia of Archaeal and Bacterial Type Strains, Phase II (KMG-II): from individual species to whole genera.</title>
        <authorList>
            <person name="Goeker M."/>
        </authorList>
    </citation>
    <scope>NUCLEOTIDE SEQUENCE [LARGE SCALE GENOMIC DNA]</scope>
    <source>
        <strain evidence="5 6">DSM 29821</strain>
    </source>
</reference>
<dbReference type="Pfam" id="PF13431">
    <property type="entry name" value="TPR_17"/>
    <property type="match status" value="1"/>
</dbReference>
<dbReference type="Proteomes" id="UP000249819">
    <property type="component" value="Unassembled WGS sequence"/>
</dbReference>
<evidence type="ECO:0000256" key="1">
    <source>
        <dbReference type="ARBA" id="ARBA00022737"/>
    </source>
</evidence>
<dbReference type="AlphaFoldDB" id="A0A327VKL8"/>
<keyword evidence="1" id="KW-0677">Repeat</keyword>
<keyword evidence="6" id="KW-1185">Reference proteome</keyword>
<dbReference type="PANTHER" id="PTHR44858">
    <property type="entry name" value="TETRATRICOPEPTIDE REPEAT PROTEIN 6"/>
    <property type="match status" value="1"/>
</dbReference>
<dbReference type="EMBL" id="QLMA01000012">
    <property type="protein sequence ID" value="RAJ73745.1"/>
    <property type="molecule type" value="Genomic_DNA"/>
</dbReference>
<dbReference type="PROSITE" id="PS50005">
    <property type="entry name" value="TPR"/>
    <property type="match status" value="1"/>
</dbReference>
<accession>A0A327VKL8</accession>
<keyword evidence="2 3" id="KW-0802">TPR repeat</keyword>
<dbReference type="InterPro" id="IPR019734">
    <property type="entry name" value="TPR_rpt"/>
</dbReference>
<dbReference type="SUPFAM" id="SSF48452">
    <property type="entry name" value="TPR-like"/>
    <property type="match status" value="1"/>
</dbReference>
<dbReference type="Gene3D" id="1.25.40.10">
    <property type="entry name" value="Tetratricopeptide repeat domain"/>
    <property type="match status" value="1"/>
</dbReference>
<dbReference type="SMART" id="SM00028">
    <property type="entry name" value="TPR"/>
    <property type="match status" value="5"/>
</dbReference>